<gene>
    <name evidence="2" type="primary">LOC108740244</name>
</gene>
<dbReference type="AlphaFoldDB" id="A0A1W4X1J3"/>
<organism evidence="1 2">
    <name type="scientific">Agrilus planipennis</name>
    <name type="common">Emerald ash borer</name>
    <name type="synonym">Agrilus marcopoli</name>
    <dbReference type="NCBI Taxonomy" id="224129"/>
    <lineage>
        <taxon>Eukaryota</taxon>
        <taxon>Metazoa</taxon>
        <taxon>Ecdysozoa</taxon>
        <taxon>Arthropoda</taxon>
        <taxon>Hexapoda</taxon>
        <taxon>Insecta</taxon>
        <taxon>Pterygota</taxon>
        <taxon>Neoptera</taxon>
        <taxon>Endopterygota</taxon>
        <taxon>Coleoptera</taxon>
        <taxon>Polyphaga</taxon>
        <taxon>Elateriformia</taxon>
        <taxon>Buprestoidea</taxon>
        <taxon>Buprestidae</taxon>
        <taxon>Agrilinae</taxon>
        <taxon>Agrilus</taxon>
    </lineage>
</organism>
<dbReference type="KEGG" id="apln:108740244"/>
<dbReference type="GeneID" id="108740244"/>
<proteinExistence type="predicted"/>
<protein>
    <submittedName>
        <fullName evidence="2">Uncharacterized protein LOC108740244</fullName>
    </submittedName>
</protein>
<evidence type="ECO:0000313" key="2">
    <source>
        <dbReference type="RefSeq" id="XP_018329996.1"/>
    </source>
</evidence>
<dbReference type="PANTHER" id="PTHR11439:SF463">
    <property type="entry name" value="REVERSE TRANSCRIPTASE TY1_COPIA-TYPE DOMAIN-CONTAINING PROTEIN"/>
    <property type="match status" value="1"/>
</dbReference>
<evidence type="ECO:0000313" key="1">
    <source>
        <dbReference type="Proteomes" id="UP000192223"/>
    </source>
</evidence>
<dbReference type="Proteomes" id="UP000192223">
    <property type="component" value="Unplaced"/>
</dbReference>
<name>A0A1W4X1J3_AGRPL</name>
<reference evidence="2" key="1">
    <citation type="submission" date="2025-08" db="UniProtKB">
        <authorList>
            <consortium name="RefSeq"/>
        </authorList>
    </citation>
    <scope>IDENTIFICATION</scope>
    <source>
        <tissue evidence="2">Entire body</tissue>
    </source>
</reference>
<accession>A0A1W4X1J3</accession>
<sequence>MRNNGCTPTHSDLCLFMYRDGLTFVLIYADDLIVVTKDQRREKQFIDAVFKSFKLKNLGQVSYCLAPTTLRLLLHDPTFDVDDTNEERPYQELIEALMHLAVVTRFDIANAVSVLSQFNKNQFNAHWIVARILWYLRGTIWVWANCTKDRRSYTGYCFLLSGAGGTWEVLS</sequence>
<dbReference type="RefSeq" id="XP_018329996.1">
    <property type="nucleotide sequence ID" value="XM_018474494.1"/>
</dbReference>
<dbReference type="STRING" id="224129.A0A1W4X1J3"/>
<dbReference type="PANTHER" id="PTHR11439">
    <property type="entry name" value="GAG-POL-RELATED RETROTRANSPOSON"/>
    <property type="match status" value="1"/>
</dbReference>
<dbReference type="OrthoDB" id="437005at2759"/>
<dbReference type="InParanoid" id="A0A1W4X1J3"/>
<keyword evidence="1" id="KW-1185">Reference proteome</keyword>